<keyword evidence="7" id="KW-0234">DNA repair</keyword>
<evidence type="ECO:0000256" key="4">
    <source>
        <dbReference type="ARBA" id="ARBA00022603"/>
    </source>
</evidence>
<feature type="domain" description="Methylated-DNA-[protein]-cysteine S-methyltransferase DNA binding" evidence="9">
    <location>
        <begin position="57"/>
        <end position="137"/>
    </location>
</feature>
<evidence type="ECO:0000313" key="10">
    <source>
        <dbReference type="EMBL" id="HGE98832.1"/>
    </source>
</evidence>
<gene>
    <name evidence="10" type="ORF">ENX07_02005</name>
</gene>
<evidence type="ECO:0000256" key="7">
    <source>
        <dbReference type="ARBA" id="ARBA00023204"/>
    </source>
</evidence>
<dbReference type="PROSITE" id="PS00374">
    <property type="entry name" value="MGMT"/>
    <property type="match status" value="1"/>
</dbReference>
<evidence type="ECO:0000259" key="9">
    <source>
        <dbReference type="Pfam" id="PF01035"/>
    </source>
</evidence>
<dbReference type="FunFam" id="1.10.10.10:FF:000214">
    <property type="entry name" value="Methylated-DNA--protein-cysteine methyltransferase"/>
    <property type="match status" value="1"/>
</dbReference>
<dbReference type="AlphaFoldDB" id="A0A7C3YSG8"/>
<evidence type="ECO:0000256" key="2">
    <source>
        <dbReference type="ARBA" id="ARBA00008711"/>
    </source>
</evidence>
<evidence type="ECO:0000256" key="8">
    <source>
        <dbReference type="ARBA" id="ARBA00049348"/>
    </source>
</evidence>
<dbReference type="EC" id="2.1.1.63" evidence="3"/>
<dbReference type="Gene3D" id="1.10.10.10">
    <property type="entry name" value="Winged helix-like DNA-binding domain superfamily/Winged helix DNA-binding domain"/>
    <property type="match status" value="1"/>
</dbReference>
<evidence type="ECO:0000256" key="6">
    <source>
        <dbReference type="ARBA" id="ARBA00022763"/>
    </source>
</evidence>
<evidence type="ECO:0000256" key="5">
    <source>
        <dbReference type="ARBA" id="ARBA00022679"/>
    </source>
</evidence>
<proteinExistence type="inferred from homology"/>
<dbReference type="InterPro" id="IPR036388">
    <property type="entry name" value="WH-like_DNA-bd_sf"/>
</dbReference>
<evidence type="ECO:0000256" key="3">
    <source>
        <dbReference type="ARBA" id="ARBA00011918"/>
    </source>
</evidence>
<dbReference type="InterPro" id="IPR014048">
    <property type="entry name" value="MethylDNA_cys_MeTrfase_DNA-bd"/>
</dbReference>
<name>A0A7C3YSG8_UNCW3</name>
<dbReference type="PANTHER" id="PTHR10815:SF13">
    <property type="entry name" value="METHYLATED-DNA--PROTEIN-CYSTEINE METHYLTRANSFERASE"/>
    <property type="match status" value="1"/>
</dbReference>
<comment type="catalytic activity">
    <reaction evidence="1">
        <text>a 4-O-methyl-thymidine in DNA + L-cysteinyl-[protein] = a thymidine in DNA + S-methyl-L-cysteinyl-[protein]</text>
        <dbReference type="Rhea" id="RHEA:53428"/>
        <dbReference type="Rhea" id="RHEA-COMP:10131"/>
        <dbReference type="Rhea" id="RHEA-COMP:10132"/>
        <dbReference type="Rhea" id="RHEA-COMP:13555"/>
        <dbReference type="Rhea" id="RHEA-COMP:13556"/>
        <dbReference type="ChEBI" id="CHEBI:29950"/>
        <dbReference type="ChEBI" id="CHEBI:82612"/>
        <dbReference type="ChEBI" id="CHEBI:137386"/>
        <dbReference type="ChEBI" id="CHEBI:137387"/>
        <dbReference type="EC" id="2.1.1.63"/>
    </reaction>
</comment>
<dbReference type="EMBL" id="DTMQ01000013">
    <property type="protein sequence ID" value="HGE98832.1"/>
    <property type="molecule type" value="Genomic_DNA"/>
</dbReference>
<dbReference type="InterPro" id="IPR036217">
    <property type="entry name" value="MethylDNA_cys_MeTrfase_DNAb"/>
</dbReference>
<comment type="catalytic activity">
    <reaction evidence="8">
        <text>a 6-O-methyl-2'-deoxyguanosine in DNA + L-cysteinyl-[protein] = S-methyl-L-cysteinyl-[protein] + a 2'-deoxyguanosine in DNA</text>
        <dbReference type="Rhea" id="RHEA:24000"/>
        <dbReference type="Rhea" id="RHEA-COMP:10131"/>
        <dbReference type="Rhea" id="RHEA-COMP:10132"/>
        <dbReference type="Rhea" id="RHEA-COMP:11367"/>
        <dbReference type="Rhea" id="RHEA-COMP:11368"/>
        <dbReference type="ChEBI" id="CHEBI:29950"/>
        <dbReference type="ChEBI" id="CHEBI:82612"/>
        <dbReference type="ChEBI" id="CHEBI:85445"/>
        <dbReference type="ChEBI" id="CHEBI:85448"/>
        <dbReference type="EC" id="2.1.1.63"/>
    </reaction>
</comment>
<dbReference type="InterPro" id="IPR001497">
    <property type="entry name" value="MethylDNA_cys_MeTrfase_AS"/>
</dbReference>
<keyword evidence="6" id="KW-0227">DNA damage</keyword>
<dbReference type="PANTHER" id="PTHR10815">
    <property type="entry name" value="METHYLATED-DNA--PROTEIN-CYSTEINE METHYLTRANSFERASE"/>
    <property type="match status" value="1"/>
</dbReference>
<accession>A0A7C3YSG8</accession>
<dbReference type="NCBIfam" id="TIGR00589">
    <property type="entry name" value="ogt"/>
    <property type="match status" value="1"/>
</dbReference>
<comment type="similarity">
    <text evidence="2">Belongs to the MGMT family.</text>
</comment>
<sequence length="149" mass="17226">MLHPPYYQLSYDLKRRKPTLFYQGKGKEGLLSRLRDYLKGERVDFSFLSLDLSFLPPFTQKVLTIVRQIPYGVVYSYGEVAEMLGDKRKARAVGQALRKNPFPIIIPCHRVIKGDRTLGGYTGGLRLKRWLLQNEGIEIKGRKVLKWKG</sequence>
<dbReference type="GO" id="GO:0003908">
    <property type="term" value="F:methylated-DNA-[protein]-cysteine S-methyltransferase activity"/>
    <property type="evidence" value="ECO:0007669"/>
    <property type="project" value="UniProtKB-EC"/>
</dbReference>
<keyword evidence="5 10" id="KW-0808">Transferase</keyword>
<protein>
    <recommendedName>
        <fullName evidence="3">methylated-DNA--[protein]-cysteine S-methyltransferase</fullName>
        <ecNumber evidence="3">2.1.1.63</ecNumber>
    </recommendedName>
</protein>
<reference evidence="10" key="1">
    <citation type="journal article" date="2020" name="mSystems">
        <title>Genome- and Community-Level Interaction Insights into Carbon Utilization and Element Cycling Functions of Hydrothermarchaeota in Hydrothermal Sediment.</title>
        <authorList>
            <person name="Zhou Z."/>
            <person name="Liu Y."/>
            <person name="Xu W."/>
            <person name="Pan J."/>
            <person name="Luo Z.H."/>
            <person name="Li M."/>
        </authorList>
    </citation>
    <scope>NUCLEOTIDE SEQUENCE [LARGE SCALE GENOMIC DNA]</scope>
    <source>
        <strain evidence="10">SpSt-906</strain>
    </source>
</reference>
<comment type="caution">
    <text evidence="10">The sequence shown here is derived from an EMBL/GenBank/DDBJ whole genome shotgun (WGS) entry which is preliminary data.</text>
</comment>
<dbReference type="SUPFAM" id="SSF46767">
    <property type="entry name" value="Methylated DNA-protein cysteine methyltransferase, C-terminal domain"/>
    <property type="match status" value="1"/>
</dbReference>
<dbReference type="Pfam" id="PF01035">
    <property type="entry name" value="DNA_binding_1"/>
    <property type="match status" value="1"/>
</dbReference>
<keyword evidence="4 10" id="KW-0489">Methyltransferase</keyword>
<dbReference type="CDD" id="cd06445">
    <property type="entry name" value="ATase"/>
    <property type="match status" value="1"/>
</dbReference>
<evidence type="ECO:0000256" key="1">
    <source>
        <dbReference type="ARBA" id="ARBA00001286"/>
    </source>
</evidence>
<dbReference type="GO" id="GO:0032259">
    <property type="term" value="P:methylation"/>
    <property type="evidence" value="ECO:0007669"/>
    <property type="project" value="UniProtKB-KW"/>
</dbReference>
<organism evidence="10">
    <name type="scientific">candidate division WOR-3 bacterium</name>
    <dbReference type="NCBI Taxonomy" id="2052148"/>
    <lineage>
        <taxon>Bacteria</taxon>
        <taxon>Bacteria division WOR-3</taxon>
    </lineage>
</organism>
<dbReference type="GO" id="GO:0006281">
    <property type="term" value="P:DNA repair"/>
    <property type="evidence" value="ECO:0007669"/>
    <property type="project" value="UniProtKB-KW"/>
</dbReference>